<feature type="non-terminal residue" evidence="1">
    <location>
        <position position="279"/>
    </location>
</feature>
<dbReference type="EMBL" id="CAXKWB010049717">
    <property type="protein sequence ID" value="CAL4169017.1"/>
    <property type="molecule type" value="Genomic_DNA"/>
</dbReference>
<reference evidence="1 2" key="1">
    <citation type="submission" date="2024-05" db="EMBL/GenBank/DDBJ databases">
        <authorList>
            <person name="Wallberg A."/>
        </authorList>
    </citation>
    <scope>NUCLEOTIDE SEQUENCE [LARGE SCALE GENOMIC DNA]</scope>
</reference>
<accession>A0AAV2SBD2</accession>
<name>A0AAV2SBD2_MEGNR</name>
<feature type="non-terminal residue" evidence="1">
    <location>
        <position position="1"/>
    </location>
</feature>
<proteinExistence type="predicted"/>
<evidence type="ECO:0000313" key="2">
    <source>
        <dbReference type="Proteomes" id="UP001497623"/>
    </source>
</evidence>
<gene>
    <name evidence="1" type="ORF">MNOR_LOCUS33769</name>
</gene>
<protein>
    <submittedName>
        <fullName evidence="1">Uncharacterized protein</fullName>
    </submittedName>
</protein>
<sequence length="279" mass="31359">AVVQVRRLLSHPHCWAELDRLSGAAPAASCSDLLSLSLGLGHQQWWKYDVYFHTLPGGTESSASCILISFFTSAGTCSRIMFEVYLLLLGALMVSNNAQIPKQQLPLTKYVSSRVSKPQQSRIDVEFLESTLRALGVEHVVLVAPRTYDMQMSHILTHLLNKSISFELLLENNINMKEYWNTGESVNRTGGNISITNNTSNTTMSTEEINVCYTYTGSEMVDKKLNITCNSFFDSLTFRYLYSPRYRLTRREMVVLVYGPVTWVAQAAAKLLSFKIFGA</sequence>
<keyword evidence="2" id="KW-1185">Reference proteome</keyword>
<organism evidence="1 2">
    <name type="scientific">Meganyctiphanes norvegica</name>
    <name type="common">Northern krill</name>
    <name type="synonym">Thysanopoda norvegica</name>
    <dbReference type="NCBI Taxonomy" id="48144"/>
    <lineage>
        <taxon>Eukaryota</taxon>
        <taxon>Metazoa</taxon>
        <taxon>Ecdysozoa</taxon>
        <taxon>Arthropoda</taxon>
        <taxon>Crustacea</taxon>
        <taxon>Multicrustacea</taxon>
        <taxon>Malacostraca</taxon>
        <taxon>Eumalacostraca</taxon>
        <taxon>Eucarida</taxon>
        <taxon>Euphausiacea</taxon>
        <taxon>Euphausiidae</taxon>
        <taxon>Meganyctiphanes</taxon>
    </lineage>
</organism>
<dbReference type="AlphaFoldDB" id="A0AAV2SBD2"/>
<dbReference type="Proteomes" id="UP001497623">
    <property type="component" value="Unassembled WGS sequence"/>
</dbReference>
<evidence type="ECO:0000313" key="1">
    <source>
        <dbReference type="EMBL" id="CAL4169017.1"/>
    </source>
</evidence>
<comment type="caution">
    <text evidence="1">The sequence shown here is derived from an EMBL/GenBank/DDBJ whole genome shotgun (WGS) entry which is preliminary data.</text>
</comment>